<dbReference type="InterPro" id="IPR029787">
    <property type="entry name" value="Nucleotide_cyclase"/>
</dbReference>
<dbReference type="RefSeq" id="WP_024774725.1">
    <property type="nucleotide sequence ID" value="NZ_CP054051.1"/>
</dbReference>
<evidence type="ECO:0000313" key="13">
    <source>
        <dbReference type="Proteomes" id="UP000305417"/>
    </source>
</evidence>
<evidence type="ECO:0000256" key="8">
    <source>
        <dbReference type="SAM" id="Phobius"/>
    </source>
</evidence>
<protein>
    <recommendedName>
        <fullName evidence="2">diguanylate cyclase</fullName>
        <ecNumber evidence="2">2.7.7.65</ecNumber>
    </recommendedName>
</protein>
<dbReference type="InterPro" id="IPR000014">
    <property type="entry name" value="PAS"/>
</dbReference>
<dbReference type="AlphaFoldDB" id="A0A7L5JRI8"/>
<comment type="subcellular location">
    <subcellularLocation>
        <location evidence="1">Cell membrane</location>
        <topology evidence="1">Multi-pass membrane protein</topology>
    </subcellularLocation>
</comment>
<dbReference type="PROSITE" id="PS50887">
    <property type="entry name" value="GGDEF"/>
    <property type="match status" value="1"/>
</dbReference>
<keyword evidence="3" id="KW-1003">Cell membrane</keyword>
<evidence type="ECO:0000256" key="6">
    <source>
        <dbReference type="ARBA" id="ARBA00023136"/>
    </source>
</evidence>
<keyword evidence="13" id="KW-1185">Reference proteome</keyword>
<reference evidence="12 13" key="1">
    <citation type="submission" date="2019-05" db="EMBL/GenBank/DDBJ databases">
        <title>Arcobacter cibarius and Arcobacter thereius providing challenges in identification an antibiotic susceptibility and Quinolone resistance.</title>
        <authorList>
            <person name="Busch A."/>
            <person name="Hanel I."/>
            <person name="Hotzel H."/>
            <person name="Tomaso H."/>
        </authorList>
    </citation>
    <scope>NUCLEOTIDE SEQUENCE [LARGE SCALE GENOMIC DNA]</scope>
    <source>
        <strain evidence="12 13">16CS0831-2</strain>
    </source>
</reference>
<keyword evidence="4 8" id="KW-0812">Transmembrane</keyword>
<dbReference type="Pfam" id="PF08447">
    <property type="entry name" value="PAS_3"/>
    <property type="match status" value="1"/>
</dbReference>
<dbReference type="Proteomes" id="UP000305417">
    <property type="component" value="Unassembled WGS sequence"/>
</dbReference>
<dbReference type="InterPro" id="IPR050469">
    <property type="entry name" value="Diguanylate_Cyclase"/>
</dbReference>
<dbReference type="GO" id="GO:1902201">
    <property type="term" value="P:negative regulation of bacterial-type flagellum-dependent cell motility"/>
    <property type="evidence" value="ECO:0007669"/>
    <property type="project" value="TreeGrafter"/>
</dbReference>
<dbReference type="Proteomes" id="UP000509513">
    <property type="component" value="Chromosome"/>
</dbReference>
<feature type="transmembrane region" description="Helical" evidence="8">
    <location>
        <begin position="6"/>
        <end position="32"/>
    </location>
</feature>
<dbReference type="SUPFAM" id="SSF55073">
    <property type="entry name" value="Nucleotide cyclase"/>
    <property type="match status" value="1"/>
</dbReference>
<dbReference type="EMBL" id="VBUC01000030">
    <property type="protein sequence ID" value="TLS96479.1"/>
    <property type="molecule type" value="Genomic_DNA"/>
</dbReference>
<dbReference type="GO" id="GO:0005886">
    <property type="term" value="C:plasma membrane"/>
    <property type="evidence" value="ECO:0007669"/>
    <property type="project" value="UniProtKB-SubCell"/>
</dbReference>
<feature type="domain" description="GGDEF" evidence="10">
    <location>
        <begin position="568"/>
        <end position="704"/>
    </location>
</feature>
<dbReference type="PANTHER" id="PTHR45138">
    <property type="entry name" value="REGULATORY COMPONENTS OF SENSORY TRANSDUCTION SYSTEM"/>
    <property type="match status" value="1"/>
</dbReference>
<feature type="transmembrane region" description="Helical" evidence="8">
    <location>
        <begin position="341"/>
        <end position="359"/>
    </location>
</feature>
<dbReference type="FunFam" id="3.30.70.270:FF:000001">
    <property type="entry name" value="Diguanylate cyclase domain protein"/>
    <property type="match status" value="1"/>
</dbReference>
<organism evidence="11 14">
    <name type="scientific">Aliarcobacter cibarius</name>
    <dbReference type="NCBI Taxonomy" id="255507"/>
    <lineage>
        <taxon>Bacteria</taxon>
        <taxon>Pseudomonadati</taxon>
        <taxon>Campylobacterota</taxon>
        <taxon>Epsilonproteobacteria</taxon>
        <taxon>Campylobacterales</taxon>
        <taxon>Arcobacteraceae</taxon>
        <taxon>Aliarcobacter</taxon>
    </lineage>
</organism>
<dbReference type="SUPFAM" id="SSF55785">
    <property type="entry name" value="PYP-like sensor domain (PAS domain)"/>
    <property type="match status" value="1"/>
</dbReference>
<dbReference type="Gene3D" id="3.30.450.20">
    <property type="entry name" value="PAS domain"/>
    <property type="match status" value="3"/>
</dbReference>
<dbReference type="Gene3D" id="3.30.70.270">
    <property type="match status" value="1"/>
</dbReference>
<evidence type="ECO:0000313" key="14">
    <source>
        <dbReference type="Proteomes" id="UP000509513"/>
    </source>
</evidence>
<evidence type="ECO:0000313" key="11">
    <source>
        <dbReference type="EMBL" id="QKJ27716.1"/>
    </source>
</evidence>
<dbReference type="EC" id="2.7.7.65" evidence="2"/>
<dbReference type="PANTHER" id="PTHR45138:SF9">
    <property type="entry name" value="DIGUANYLATE CYCLASE DGCM-RELATED"/>
    <property type="match status" value="1"/>
</dbReference>
<sequence length="704" mass="82277">MKLSKFIARFILITAFSSVILAFLVSIIFQYINFKSDLAHLRDELTEQKKREVKNEVNMLHGLIKYKEELLKKTVQNRLKDRVNQAYTLAMNIYELNKKIKTEDEIKYLIANALKNFRFENDDSYFFINSNKGQSILYSEQVTLDKYIDIWDLKDLNGKPIIQIQSKIATEQKEGFSINSFTKPNSQNQTQFLKLSFIKLFEPYDWHIGMGEYLDDLRNKNQEELLSWIGTLENENSNYTFINSIDGLSLVFEGNKLEKPKKHPSPELFIKQLEISKNSEGDFFEYKFKKPNSSEEFEKISFVKQFEEYGWIIGCGVYLDEIEAEIKRKEAIFEENIKNQIASMVVIFILILMIIYFLSIKISDFINNNIKNLIQAFRKASTENKKINTDELTYKEFVLLANNLNKALEDKNIIEKELQDYIRIVNQNVIISSTNKDGLITDISEAFCEISGYKKYELLGKTHKLVRHPDTSIDFYKNMWDTLLQGKEWKGEIKNLTKNGDTYWVYAIITPIIKDDIIKGFTAIRSNITDKKHIEHLSITDELTKLYNRRFFNLKIEEEINRAKREDKSLCLMILDIDYFKQYNDTYGHQKGDFVLQKVAEVLKNSTNRASDFAFRVGGEEFAIVTILKKDKVLNYAKAIKESIYNLKIEHSNSLVSNYITCSIGISCKMAKDIKNSDEIYKEADDNLYEAKNIGRNSIHVNEK</sequence>
<dbReference type="SMART" id="SM01049">
    <property type="entry name" value="Cache_2"/>
    <property type="match status" value="1"/>
</dbReference>
<dbReference type="KEGG" id="acib:ACBT_1820"/>
<gene>
    <name evidence="11" type="ORF">ACBT_1820</name>
    <name evidence="12" type="ORF">FE247_09750</name>
</gene>
<evidence type="ECO:0000256" key="5">
    <source>
        <dbReference type="ARBA" id="ARBA00022989"/>
    </source>
</evidence>
<comment type="catalytic activity">
    <reaction evidence="7">
        <text>2 GTP = 3',3'-c-di-GMP + 2 diphosphate</text>
        <dbReference type="Rhea" id="RHEA:24898"/>
        <dbReference type="ChEBI" id="CHEBI:33019"/>
        <dbReference type="ChEBI" id="CHEBI:37565"/>
        <dbReference type="ChEBI" id="CHEBI:58805"/>
        <dbReference type="EC" id="2.7.7.65"/>
    </reaction>
</comment>
<evidence type="ECO:0000313" key="12">
    <source>
        <dbReference type="EMBL" id="TLS96479.1"/>
    </source>
</evidence>
<dbReference type="NCBIfam" id="TIGR00229">
    <property type="entry name" value="sensory_box"/>
    <property type="match status" value="1"/>
</dbReference>
<dbReference type="InterPro" id="IPR004010">
    <property type="entry name" value="Double_Cache_2"/>
</dbReference>
<evidence type="ECO:0000259" key="10">
    <source>
        <dbReference type="PROSITE" id="PS50887"/>
    </source>
</evidence>
<dbReference type="SMART" id="SM00267">
    <property type="entry name" value="GGDEF"/>
    <property type="match status" value="1"/>
</dbReference>
<dbReference type="InterPro" id="IPR013655">
    <property type="entry name" value="PAS_fold_3"/>
</dbReference>
<dbReference type="CDD" id="cd01949">
    <property type="entry name" value="GGDEF"/>
    <property type="match status" value="1"/>
</dbReference>
<dbReference type="InterPro" id="IPR043128">
    <property type="entry name" value="Rev_trsase/Diguanyl_cyclase"/>
</dbReference>
<evidence type="ECO:0000256" key="1">
    <source>
        <dbReference type="ARBA" id="ARBA00004651"/>
    </source>
</evidence>
<dbReference type="OrthoDB" id="5341439at2"/>
<dbReference type="PROSITE" id="PS50112">
    <property type="entry name" value="PAS"/>
    <property type="match status" value="1"/>
</dbReference>
<dbReference type="InterPro" id="IPR033480">
    <property type="entry name" value="sCache_2"/>
</dbReference>
<reference evidence="11 14" key="2">
    <citation type="submission" date="2020-05" db="EMBL/GenBank/DDBJ databases">
        <title>Complete genome sequencing of Campylobacter and Arcobacter type strains.</title>
        <authorList>
            <person name="Miller W.G."/>
            <person name="Yee E."/>
        </authorList>
    </citation>
    <scope>NUCLEOTIDE SEQUENCE [LARGE SCALE GENOMIC DNA]</scope>
    <source>
        <strain evidence="11 14">LMG 21996</strain>
    </source>
</reference>
<name>A0A7L5JRI8_9BACT</name>
<dbReference type="GO" id="GO:0043709">
    <property type="term" value="P:cell adhesion involved in single-species biofilm formation"/>
    <property type="evidence" value="ECO:0007669"/>
    <property type="project" value="TreeGrafter"/>
</dbReference>
<proteinExistence type="predicted"/>
<dbReference type="InterPro" id="IPR035965">
    <property type="entry name" value="PAS-like_dom_sf"/>
</dbReference>
<evidence type="ECO:0000256" key="4">
    <source>
        <dbReference type="ARBA" id="ARBA00022692"/>
    </source>
</evidence>
<evidence type="ECO:0000256" key="2">
    <source>
        <dbReference type="ARBA" id="ARBA00012528"/>
    </source>
</evidence>
<feature type="domain" description="PAS" evidence="9">
    <location>
        <begin position="414"/>
        <end position="486"/>
    </location>
</feature>
<evidence type="ECO:0000256" key="7">
    <source>
        <dbReference type="ARBA" id="ARBA00034247"/>
    </source>
</evidence>
<keyword evidence="6 8" id="KW-0472">Membrane</keyword>
<dbReference type="Pfam" id="PF00990">
    <property type="entry name" value="GGDEF"/>
    <property type="match status" value="1"/>
</dbReference>
<evidence type="ECO:0000259" key="9">
    <source>
        <dbReference type="PROSITE" id="PS50112"/>
    </source>
</evidence>
<dbReference type="Pfam" id="PF08269">
    <property type="entry name" value="dCache_2"/>
    <property type="match status" value="1"/>
</dbReference>
<dbReference type="GO" id="GO:0052621">
    <property type="term" value="F:diguanylate cyclase activity"/>
    <property type="evidence" value="ECO:0007669"/>
    <property type="project" value="UniProtKB-EC"/>
</dbReference>
<keyword evidence="5 8" id="KW-1133">Transmembrane helix</keyword>
<dbReference type="CDD" id="cd00130">
    <property type="entry name" value="PAS"/>
    <property type="match status" value="1"/>
</dbReference>
<evidence type="ECO:0000256" key="3">
    <source>
        <dbReference type="ARBA" id="ARBA00022475"/>
    </source>
</evidence>
<dbReference type="EMBL" id="CP054051">
    <property type="protein sequence ID" value="QKJ27716.1"/>
    <property type="molecule type" value="Genomic_DNA"/>
</dbReference>
<dbReference type="InterPro" id="IPR000160">
    <property type="entry name" value="GGDEF_dom"/>
</dbReference>
<dbReference type="NCBIfam" id="TIGR00254">
    <property type="entry name" value="GGDEF"/>
    <property type="match status" value="1"/>
</dbReference>
<accession>A0A7L5JRI8</accession>